<evidence type="ECO:0000259" key="5">
    <source>
        <dbReference type="PROSITE" id="PS50931"/>
    </source>
</evidence>
<comment type="caution">
    <text evidence="6">The sequence shown here is derived from an EMBL/GenBank/DDBJ whole genome shotgun (WGS) entry which is preliminary data.</text>
</comment>
<sequence length="300" mass="33416">MNLYQLRYFSVLAGTQHYGKAAEKLCIAQPSLSHAISQLEQELGVQLFERKGRSSSLTSAGEQFLTYVNKSLAILDNGISAMEHISRGEGCIRLGFIRPLGTQFIPGLAADFLKTQNSVDICFEFHTDSSQPLLSALREGIYDMVFCTRMDQETSIDFFPVAHQDLVLIVPKGHPLSGLDSVDLSASLAYPHICFTPDSGLRSVVDQLFQKIGQSPEIAYEIQEDQVIAGLVAQNFGIAVVPYMDELPRMNLDIIQISRPLWERNFYLATLKNRLLSPAAQNFHDYVVEHYASNPALTDL</sequence>
<keyword evidence="7" id="KW-1185">Reference proteome</keyword>
<evidence type="ECO:0000256" key="1">
    <source>
        <dbReference type="ARBA" id="ARBA00009437"/>
    </source>
</evidence>
<dbReference type="SUPFAM" id="SSF46785">
    <property type="entry name" value="Winged helix' DNA-binding domain"/>
    <property type="match status" value="1"/>
</dbReference>
<dbReference type="Pfam" id="PF03466">
    <property type="entry name" value="LysR_substrate"/>
    <property type="match status" value="1"/>
</dbReference>
<protein>
    <submittedName>
        <fullName evidence="6">LysR family transcriptional regulator</fullName>
    </submittedName>
</protein>
<comment type="similarity">
    <text evidence="1">Belongs to the LysR transcriptional regulatory family.</text>
</comment>
<reference evidence="6 7" key="1">
    <citation type="submission" date="2021-10" db="EMBL/GenBank/DDBJ databases">
        <title>Anaerobic single-cell dispensing facilitates the cultivation of human gut bacteria.</title>
        <authorList>
            <person name="Afrizal A."/>
        </authorList>
    </citation>
    <scope>NUCLEOTIDE SEQUENCE [LARGE SCALE GENOMIC DNA]</scope>
    <source>
        <strain evidence="6 7">CLA-AA-H276</strain>
    </source>
</reference>
<keyword evidence="4" id="KW-0804">Transcription</keyword>
<evidence type="ECO:0000256" key="4">
    <source>
        <dbReference type="ARBA" id="ARBA00023163"/>
    </source>
</evidence>
<dbReference type="InterPro" id="IPR036388">
    <property type="entry name" value="WH-like_DNA-bd_sf"/>
</dbReference>
<dbReference type="InterPro" id="IPR050950">
    <property type="entry name" value="HTH-type_LysR_regulators"/>
</dbReference>
<dbReference type="InterPro" id="IPR036390">
    <property type="entry name" value="WH_DNA-bd_sf"/>
</dbReference>
<dbReference type="Gene3D" id="1.10.10.10">
    <property type="entry name" value="Winged helix-like DNA-binding domain superfamily/Winged helix DNA-binding domain"/>
    <property type="match status" value="1"/>
</dbReference>
<dbReference type="GO" id="GO:0005829">
    <property type="term" value="C:cytosol"/>
    <property type="evidence" value="ECO:0007669"/>
    <property type="project" value="TreeGrafter"/>
</dbReference>
<dbReference type="PROSITE" id="PS50931">
    <property type="entry name" value="HTH_LYSR"/>
    <property type="match status" value="1"/>
</dbReference>
<keyword evidence="3" id="KW-0238">DNA-binding</keyword>
<dbReference type="PRINTS" id="PR00039">
    <property type="entry name" value="HTHLYSR"/>
</dbReference>
<dbReference type="Proteomes" id="UP001198220">
    <property type="component" value="Unassembled WGS sequence"/>
</dbReference>
<evidence type="ECO:0000313" key="7">
    <source>
        <dbReference type="Proteomes" id="UP001198220"/>
    </source>
</evidence>
<evidence type="ECO:0000313" key="6">
    <source>
        <dbReference type="EMBL" id="MCC2124938.1"/>
    </source>
</evidence>
<dbReference type="InterPro" id="IPR000847">
    <property type="entry name" value="LysR_HTH_N"/>
</dbReference>
<feature type="domain" description="HTH lysR-type" evidence="5">
    <location>
        <begin position="1"/>
        <end position="58"/>
    </location>
</feature>
<dbReference type="GO" id="GO:0003677">
    <property type="term" value="F:DNA binding"/>
    <property type="evidence" value="ECO:0007669"/>
    <property type="project" value="UniProtKB-KW"/>
</dbReference>
<evidence type="ECO:0000256" key="2">
    <source>
        <dbReference type="ARBA" id="ARBA00023015"/>
    </source>
</evidence>
<dbReference type="CDD" id="cd08434">
    <property type="entry name" value="PBP2_GltC_like"/>
    <property type="match status" value="1"/>
</dbReference>
<gene>
    <name evidence="6" type="ORF">LKD36_01945</name>
</gene>
<organism evidence="6 7">
    <name type="scientific">Hominiventricola filiformis</name>
    <dbReference type="NCBI Taxonomy" id="2885352"/>
    <lineage>
        <taxon>Bacteria</taxon>
        <taxon>Bacillati</taxon>
        <taxon>Bacillota</taxon>
        <taxon>Clostridia</taxon>
        <taxon>Lachnospirales</taxon>
        <taxon>Lachnospiraceae</taxon>
        <taxon>Hominiventricola</taxon>
    </lineage>
</organism>
<keyword evidence="2" id="KW-0805">Transcription regulation</keyword>
<dbReference type="SUPFAM" id="SSF53850">
    <property type="entry name" value="Periplasmic binding protein-like II"/>
    <property type="match status" value="1"/>
</dbReference>
<dbReference type="GO" id="GO:0003700">
    <property type="term" value="F:DNA-binding transcription factor activity"/>
    <property type="evidence" value="ECO:0007669"/>
    <property type="project" value="InterPro"/>
</dbReference>
<accession>A0AAE3D8P2</accession>
<dbReference type="PANTHER" id="PTHR30419:SF28">
    <property type="entry name" value="HTH-TYPE TRANSCRIPTIONAL REGULATOR BSDA"/>
    <property type="match status" value="1"/>
</dbReference>
<dbReference type="AlphaFoldDB" id="A0AAE3D8P2"/>
<evidence type="ECO:0000256" key="3">
    <source>
        <dbReference type="ARBA" id="ARBA00023125"/>
    </source>
</evidence>
<dbReference type="RefSeq" id="WP_118771474.1">
    <property type="nucleotide sequence ID" value="NZ_JAJEPS010000001.1"/>
</dbReference>
<dbReference type="InterPro" id="IPR005119">
    <property type="entry name" value="LysR_subst-bd"/>
</dbReference>
<dbReference type="Pfam" id="PF00126">
    <property type="entry name" value="HTH_1"/>
    <property type="match status" value="1"/>
</dbReference>
<name>A0AAE3D8P2_9FIRM</name>
<dbReference type="EMBL" id="JAJEPS010000001">
    <property type="protein sequence ID" value="MCC2124938.1"/>
    <property type="molecule type" value="Genomic_DNA"/>
</dbReference>
<dbReference type="PANTHER" id="PTHR30419">
    <property type="entry name" value="HTH-TYPE TRANSCRIPTIONAL REGULATOR YBHD"/>
    <property type="match status" value="1"/>
</dbReference>
<proteinExistence type="inferred from homology"/>
<dbReference type="FunFam" id="1.10.10.10:FF:000001">
    <property type="entry name" value="LysR family transcriptional regulator"/>
    <property type="match status" value="1"/>
</dbReference>
<dbReference type="Gene3D" id="3.40.190.290">
    <property type="match status" value="1"/>
</dbReference>